<organism evidence="1 2">
    <name type="scientific">Mucilaginibacter segetis</name>
    <dbReference type="NCBI Taxonomy" id="2793071"/>
    <lineage>
        <taxon>Bacteria</taxon>
        <taxon>Pseudomonadati</taxon>
        <taxon>Bacteroidota</taxon>
        <taxon>Sphingobacteriia</taxon>
        <taxon>Sphingobacteriales</taxon>
        <taxon>Sphingobacteriaceae</taxon>
        <taxon>Mucilaginibacter</taxon>
    </lineage>
</organism>
<proteinExistence type="predicted"/>
<comment type="caution">
    <text evidence="1">The sequence shown here is derived from an EMBL/GenBank/DDBJ whole genome shotgun (WGS) entry which is preliminary data.</text>
</comment>
<evidence type="ECO:0000313" key="2">
    <source>
        <dbReference type="Proteomes" id="UP000613193"/>
    </source>
</evidence>
<accession>A0A934PUZ3</accession>
<name>A0A934PUZ3_9SPHI</name>
<dbReference type="EMBL" id="JAEHFW010000002">
    <property type="protein sequence ID" value="MBK0380027.1"/>
    <property type="molecule type" value="Genomic_DNA"/>
</dbReference>
<reference evidence="1" key="1">
    <citation type="submission" date="2020-12" db="EMBL/GenBank/DDBJ databases">
        <title>Bacterial novel species Mucilaginibacter sp. SD-g isolated from soil.</title>
        <authorList>
            <person name="Jung H.-Y."/>
        </authorList>
    </citation>
    <scope>NUCLEOTIDE SEQUENCE</scope>
    <source>
        <strain evidence="1">SD-g</strain>
    </source>
</reference>
<evidence type="ECO:0000313" key="1">
    <source>
        <dbReference type="EMBL" id="MBK0380027.1"/>
    </source>
</evidence>
<sequence length="413" mass="47547">MYTIRASFSDAYNKILEDIKLQILKEPDSTIIGTTTEELADYYYSNKHYDPVKIDLERTETLEQKNEVRIIRADQREDSYRDEGDLPYEYESIHVTIPIVHNAHLSALLNMRPSTFSLGGSTKAVNWKRNTAEFTIDIKGYAFNRDDTWVINEVQRLKQYVYNHIHIIETEVTTENAMLLQKIKGLIEGRKTKLTADKEKYNSLFKQIGIPIKKKDDDVVKRIQLDTQPLVQKVKPNPTQPENYSIKREDVLAIIHILDNQGSQFEKTPASFENSGENDFRNILLVGLNTVFQGKATGETFNAKGKSDIYLNIAKGNILVCECKIWGGQKLYGETIDQLLGYLTWRENYGIMITFVKNKSLTNVLTEADTAINAHPSYRKGFQKISASHFLSHHVLPSDEFKFVELHHLFYNI</sequence>
<dbReference type="Proteomes" id="UP000613193">
    <property type="component" value="Unassembled WGS sequence"/>
</dbReference>
<gene>
    <name evidence="1" type="ORF">I5M19_11955</name>
</gene>
<dbReference type="AlphaFoldDB" id="A0A934PUZ3"/>
<keyword evidence="2" id="KW-1185">Reference proteome</keyword>
<protein>
    <submittedName>
        <fullName evidence="1">Uncharacterized protein</fullName>
    </submittedName>
</protein>
<dbReference type="RefSeq" id="WP_200066560.1">
    <property type="nucleotide sequence ID" value="NZ_JAEHFW010000002.1"/>
</dbReference>